<feature type="transmembrane region" description="Helical" evidence="1">
    <location>
        <begin position="197"/>
        <end position="216"/>
    </location>
</feature>
<feature type="transmembrane region" description="Helical" evidence="1">
    <location>
        <begin position="150"/>
        <end position="169"/>
    </location>
</feature>
<sequence>MKRRQKRNMMLLGLILALHLIYILAGLGLRKAGIQLNLRWLFWNLGLAFMPVALAVPAYLLTSWRRHWGPISLGLAIGWLLFLPNACYMVTDLIHLQGSQLIGGNGVYLQSLSGWVRLIYIVGGILMALVDGLFSTSLIHQNVKWRRNKVFNFCWMSVISLLCGYGVYIGRFLRLNTWDVLQPKTLLLTLLQNIDKFTILFSFMLAAFYFAAYLIFDKLMRSEPHA</sequence>
<feature type="transmembrane region" description="Helical" evidence="1">
    <location>
        <begin position="73"/>
        <end position="91"/>
    </location>
</feature>
<gene>
    <name evidence="2" type="ORF">DWY25_06760</name>
</gene>
<keyword evidence="3" id="KW-1185">Reference proteome</keyword>
<dbReference type="GeneID" id="83015105"/>
<dbReference type="Proteomes" id="UP000284178">
    <property type="component" value="Unassembled WGS sequence"/>
</dbReference>
<dbReference type="InterPro" id="IPR009793">
    <property type="entry name" value="DUF1361"/>
</dbReference>
<protein>
    <submittedName>
        <fullName evidence="2">DUF1361 domain-containing protein</fullName>
    </submittedName>
</protein>
<reference evidence="2 3" key="1">
    <citation type="submission" date="2018-08" db="EMBL/GenBank/DDBJ databases">
        <title>A genome reference for cultivated species of the human gut microbiota.</title>
        <authorList>
            <person name="Zou Y."/>
            <person name="Xue W."/>
            <person name="Luo G."/>
        </authorList>
    </citation>
    <scope>NUCLEOTIDE SEQUENCE [LARGE SCALE GENOMIC DNA]</scope>
    <source>
        <strain evidence="2 3">AF24-29</strain>
    </source>
</reference>
<feature type="transmembrane region" description="Helical" evidence="1">
    <location>
        <begin position="118"/>
        <end position="138"/>
    </location>
</feature>
<name>A0A412G3X0_9FIRM</name>
<evidence type="ECO:0000256" key="1">
    <source>
        <dbReference type="SAM" id="Phobius"/>
    </source>
</evidence>
<organism evidence="2 3">
    <name type="scientific">Holdemania filiformis</name>
    <dbReference type="NCBI Taxonomy" id="61171"/>
    <lineage>
        <taxon>Bacteria</taxon>
        <taxon>Bacillati</taxon>
        <taxon>Bacillota</taxon>
        <taxon>Erysipelotrichia</taxon>
        <taxon>Erysipelotrichales</taxon>
        <taxon>Erysipelotrichaceae</taxon>
        <taxon>Holdemania</taxon>
    </lineage>
</organism>
<keyword evidence="1" id="KW-1133">Transmembrane helix</keyword>
<accession>A0A412G3X0</accession>
<comment type="caution">
    <text evidence="2">The sequence shown here is derived from an EMBL/GenBank/DDBJ whole genome shotgun (WGS) entry which is preliminary data.</text>
</comment>
<dbReference type="EMBL" id="QRUP01000006">
    <property type="protein sequence ID" value="RGR75108.1"/>
    <property type="molecule type" value="Genomic_DNA"/>
</dbReference>
<evidence type="ECO:0000313" key="2">
    <source>
        <dbReference type="EMBL" id="RGR75108.1"/>
    </source>
</evidence>
<dbReference type="AlphaFoldDB" id="A0A412G3X0"/>
<evidence type="ECO:0000313" key="3">
    <source>
        <dbReference type="Proteomes" id="UP000284178"/>
    </source>
</evidence>
<keyword evidence="1" id="KW-0472">Membrane</keyword>
<keyword evidence="1" id="KW-0812">Transmembrane</keyword>
<proteinExistence type="predicted"/>
<dbReference type="RefSeq" id="WP_117894599.1">
    <property type="nucleotide sequence ID" value="NZ_CABJCV010000006.1"/>
</dbReference>
<dbReference type="Pfam" id="PF07099">
    <property type="entry name" value="DUF1361"/>
    <property type="match status" value="1"/>
</dbReference>
<feature type="transmembrane region" description="Helical" evidence="1">
    <location>
        <begin position="40"/>
        <end position="61"/>
    </location>
</feature>